<organism evidence="4 5">
    <name type="scientific">Taishania pollutisoli</name>
    <dbReference type="NCBI Taxonomy" id="2766479"/>
    <lineage>
        <taxon>Bacteria</taxon>
        <taxon>Pseudomonadati</taxon>
        <taxon>Bacteroidota</taxon>
        <taxon>Flavobacteriia</taxon>
        <taxon>Flavobacteriales</taxon>
        <taxon>Crocinitomicaceae</taxon>
        <taxon>Taishania</taxon>
    </lineage>
</organism>
<dbReference type="Pfam" id="PF00535">
    <property type="entry name" value="Glycos_transf_2"/>
    <property type="match status" value="1"/>
</dbReference>
<dbReference type="PANTHER" id="PTHR10859:SF91">
    <property type="entry name" value="DOLICHYL-PHOSPHATE BETA-GLUCOSYLTRANSFERASE"/>
    <property type="match status" value="1"/>
</dbReference>
<reference evidence="4" key="1">
    <citation type="submission" date="2020-09" db="EMBL/GenBank/DDBJ databases">
        <title>Taishania pollutisoli gen. nov., sp. nov., Isolated from Tetrabromobisphenol A-Contaminated Soil.</title>
        <authorList>
            <person name="Chen Q."/>
        </authorList>
    </citation>
    <scope>NUCLEOTIDE SEQUENCE</scope>
    <source>
        <strain evidence="4">CZZ-1</strain>
    </source>
</reference>
<gene>
    <name evidence="4" type="ORF">H9Y05_05595</name>
</gene>
<dbReference type="GO" id="GO:0006487">
    <property type="term" value="P:protein N-linked glycosylation"/>
    <property type="evidence" value="ECO:0007669"/>
    <property type="project" value="TreeGrafter"/>
</dbReference>
<keyword evidence="1" id="KW-1133">Transmembrane helix</keyword>
<keyword evidence="1" id="KW-0472">Membrane</keyword>
<feature type="transmembrane region" description="Helical" evidence="1">
    <location>
        <begin position="272"/>
        <end position="296"/>
    </location>
</feature>
<evidence type="ECO:0000259" key="2">
    <source>
        <dbReference type="Pfam" id="PF00535"/>
    </source>
</evidence>
<feature type="transmembrane region" description="Helical" evidence="1">
    <location>
        <begin position="222"/>
        <end position="241"/>
    </location>
</feature>
<sequence>MVEKTGIEQINACVLIPTYNNEKTLQRVIDGVLEFVPAHTVIVINDGATDSTPEILSRYENRITVLKNEVNSGKGYSLRKGFHHACEKGYAYAITMDSDGQHYPSDLPKMIRECSENPDTVLMGSRNMEQEGVPGKSSFGNKFSNFWFKVETLISLPDTQTGFRVYPLKPLKKMRLFTTKFELEIEVIVRLAWKNVAFKPVPIQVKYDPDERVSHFRPGRDFFRISVLNSVLFICALLYFYPKKLISKQTWIAIKNEAIKPQESNLRKSLSLGFGIFMGIFPIWGFQLMIGIPLAILFRLNKVLFITAANISIPPMIPFIVYASFLVGQYFTSNSIDPAQLLHFDLETIKANTVQYFIGAIILACIAFVVTTAISYLLFSLFRKEPKAIEMD</sequence>
<evidence type="ECO:0000256" key="1">
    <source>
        <dbReference type="SAM" id="Phobius"/>
    </source>
</evidence>
<evidence type="ECO:0000313" key="4">
    <source>
        <dbReference type="EMBL" id="MBC9811947.1"/>
    </source>
</evidence>
<dbReference type="InterPro" id="IPR018639">
    <property type="entry name" value="DUF2062"/>
</dbReference>
<keyword evidence="5" id="KW-1185">Reference proteome</keyword>
<dbReference type="PANTHER" id="PTHR10859">
    <property type="entry name" value="GLYCOSYL TRANSFERASE"/>
    <property type="match status" value="1"/>
</dbReference>
<dbReference type="Proteomes" id="UP000652681">
    <property type="component" value="Unassembled WGS sequence"/>
</dbReference>
<evidence type="ECO:0000259" key="3">
    <source>
        <dbReference type="Pfam" id="PF09835"/>
    </source>
</evidence>
<feature type="transmembrane region" description="Helical" evidence="1">
    <location>
        <begin position="356"/>
        <end position="379"/>
    </location>
</feature>
<feature type="domain" description="DUF2062" evidence="3">
    <location>
        <begin position="270"/>
        <end position="384"/>
    </location>
</feature>
<dbReference type="Gene3D" id="3.90.550.10">
    <property type="entry name" value="Spore Coat Polysaccharide Biosynthesis Protein SpsA, Chain A"/>
    <property type="match status" value="1"/>
</dbReference>
<dbReference type="EMBL" id="JACVEL010000003">
    <property type="protein sequence ID" value="MBC9811947.1"/>
    <property type="molecule type" value="Genomic_DNA"/>
</dbReference>
<dbReference type="CDD" id="cd04179">
    <property type="entry name" value="DPM_DPG-synthase_like"/>
    <property type="match status" value="1"/>
</dbReference>
<dbReference type="Pfam" id="PF09835">
    <property type="entry name" value="DUF2062"/>
    <property type="match status" value="1"/>
</dbReference>
<accession>A0A8J6TS96</accession>
<dbReference type="SUPFAM" id="SSF53448">
    <property type="entry name" value="Nucleotide-diphospho-sugar transferases"/>
    <property type="match status" value="1"/>
</dbReference>
<dbReference type="InterPro" id="IPR029044">
    <property type="entry name" value="Nucleotide-diphossugar_trans"/>
</dbReference>
<keyword evidence="1" id="KW-0812">Transmembrane</keyword>
<name>A0A8J6TS96_9FLAO</name>
<comment type="caution">
    <text evidence="4">The sequence shown here is derived from an EMBL/GenBank/DDBJ whole genome shotgun (WGS) entry which is preliminary data.</text>
</comment>
<evidence type="ECO:0000313" key="5">
    <source>
        <dbReference type="Proteomes" id="UP000652681"/>
    </source>
</evidence>
<feature type="domain" description="Glycosyltransferase 2-like" evidence="2">
    <location>
        <begin position="13"/>
        <end position="171"/>
    </location>
</feature>
<proteinExistence type="predicted"/>
<dbReference type="AlphaFoldDB" id="A0A8J6TS96"/>
<protein>
    <submittedName>
        <fullName evidence="4">DUF2062 domain-containing protein</fullName>
    </submittedName>
</protein>
<feature type="transmembrane region" description="Helical" evidence="1">
    <location>
        <begin position="303"/>
        <end position="325"/>
    </location>
</feature>
<dbReference type="InterPro" id="IPR001173">
    <property type="entry name" value="Glyco_trans_2-like"/>
</dbReference>